<dbReference type="PANTHER" id="PTHR34876">
    <property type="match status" value="1"/>
</dbReference>
<keyword evidence="3" id="KW-0119">Carbohydrate metabolism</keyword>
<dbReference type="EMBL" id="CP011502">
    <property type="protein sequence ID" value="ALX04063.1"/>
    <property type="molecule type" value="Genomic_DNA"/>
</dbReference>
<evidence type="ECO:0000313" key="4">
    <source>
        <dbReference type="EMBL" id="ALX04063.1"/>
    </source>
</evidence>
<proteinExistence type="inferred from homology"/>
<keyword evidence="3" id="KW-0378">Hydrolase</keyword>
<evidence type="ECO:0000256" key="2">
    <source>
        <dbReference type="PIRSR" id="PIRSR001100-2"/>
    </source>
</evidence>
<dbReference type="InterPro" id="IPR036434">
    <property type="entry name" value="Beta_cellobiohydrolase_sf"/>
</dbReference>
<dbReference type="PRINTS" id="PR00733">
    <property type="entry name" value="GLHYDRLASE6"/>
</dbReference>
<feature type="binding site" evidence="2">
    <location>
        <position position="290"/>
    </location>
    <ligand>
        <name>substrate</name>
    </ligand>
</feature>
<feature type="binding site" evidence="2">
    <location>
        <position position="75"/>
    </location>
    <ligand>
        <name>substrate</name>
    </ligand>
</feature>
<accession>A0A0U4BYX5</accession>
<dbReference type="EC" id="3.2.1.-" evidence="3"/>
<dbReference type="STRING" id="2041.AERYTH_04795"/>
<feature type="active site" description="Proton acceptor" evidence="1">
    <location>
        <position position="292"/>
    </location>
</feature>
<dbReference type="Pfam" id="PF01341">
    <property type="entry name" value="Glyco_hydro_6"/>
    <property type="match status" value="1"/>
</dbReference>
<keyword evidence="5" id="KW-1185">Reference proteome</keyword>
<evidence type="ECO:0000256" key="1">
    <source>
        <dbReference type="PIRSR" id="PIRSR001100-1"/>
    </source>
</evidence>
<name>A0A0U4BYX5_9ACTN</name>
<evidence type="ECO:0000313" key="5">
    <source>
        <dbReference type="Proteomes" id="UP000067689"/>
    </source>
</evidence>
<dbReference type="AlphaFoldDB" id="A0A0U4BYX5"/>
<dbReference type="Gene3D" id="3.20.20.40">
    <property type="entry name" value="1, 4-beta cellobiohydrolase"/>
    <property type="match status" value="1"/>
</dbReference>
<dbReference type="InterPro" id="IPR016288">
    <property type="entry name" value="Beta_cellobiohydrolase"/>
</dbReference>
<protein>
    <recommendedName>
        <fullName evidence="3">Glucanase</fullName>
        <ecNumber evidence="3">3.2.1.-</ecNumber>
    </recommendedName>
</protein>
<comment type="similarity">
    <text evidence="3">Belongs to the glycosyl hydrolase family 6.</text>
</comment>
<dbReference type="PANTHER" id="PTHR34876:SF4">
    <property type="entry name" value="1,4-BETA-D-GLUCAN CELLOBIOHYDROLASE C-RELATED"/>
    <property type="match status" value="1"/>
</dbReference>
<organism evidence="4 5">
    <name type="scientific">Aeromicrobium erythreum</name>
    <dbReference type="NCBI Taxonomy" id="2041"/>
    <lineage>
        <taxon>Bacteria</taxon>
        <taxon>Bacillati</taxon>
        <taxon>Actinomycetota</taxon>
        <taxon>Actinomycetes</taxon>
        <taxon>Propionibacteriales</taxon>
        <taxon>Nocardioidaceae</taxon>
        <taxon>Aeromicrobium</taxon>
    </lineage>
</organism>
<evidence type="ECO:0000256" key="3">
    <source>
        <dbReference type="RuleBase" id="RU361186"/>
    </source>
</evidence>
<feature type="binding site" evidence="2">
    <location>
        <position position="286"/>
    </location>
    <ligand>
        <name>substrate</name>
    </ligand>
</feature>
<dbReference type="SUPFAM" id="SSF51989">
    <property type="entry name" value="Glycosyl hydrolases family 6, cellulases"/>
    <property type="match status" value="1"/>
</dbReference>
<dbReference type="PATRIC" id="fig|2041.4.peg.996"/>
<sequence>MAAGVVAAAVAVSVVLHLLGVSLPFWPAGAQGSNPFSSGRVYVDPHSQARQAAEAASGDDATVLRRVAETPTAIWLTPEAWPQQQVEAHVRRIATAARDADRVALLVVYGIADRDCQGGESAGGLPPDAYRDWVGAVADGARGIGTTVAVLEPDAVADAGQCADADSRLALLHDAVDTLADAHVTTYVDGGHSDWVDPQEMASRLERAGVGDARGFATNVSFYADDAQERAYAEAVSQALGGSHYVIDTGRNGNGADGEWCNPPGRALGRTPAAGDGSLDAFLWIKPPGESDGSCNGGPPAGQWWDERALDLARAAGW</sequence>
<feature type="binding site" evidence="2">
    <location>
        <position position="195"/>
    </location>
    <ligand>
        <name>substrate</name>
    </ligand>
</feature>
<dbReference type="GO" id="GO:0030245">
    <property type="term" value="P:cellulose catabolic process"/>
    <property type="evidence" value="ECO:0007669"/>
    <property type="project" value="UniProtKB-KW"/>
</dbReference>
<keyword evidence="3" id="KW-0326">Glycosidase</keyword>
<dbReference type="GO" id="GO:0004553">
    <property type="term" value="F:hydrolase activity, hydrolyzing O-glycosyl compounds"/>
    <property type="evidence" value="ECO:0007669"/>
    <property type="project" value="InterPro"/>
</dbReference>
<keyword evidence="3" id="KW-0624">Polysaccharide degradation</keyword>
<gene>
    <name evidence="4" type="ORF">AERYTH_04795</name>
</gene>
<feature type="binding site" evidence="2">
    <location>
        <position position="192"/>
    </location>
    <ligand>
        <name>substrate</name>
    </ligand>
</feature>
<feature type="binding site" evidence="2">
    <location>
        <position position="260"/>
    </location>
    <ligand>
        <name>substrate</name>
    </ligand>
</feature>
<dbReference type="PIRSF" id="PIRSF001100">
    <property type="entry name" value="Beta_cellobiohydrolase"/>
    <property type="match status" value="1"/>
</dbReference>
<dbReference type="Proteomes" id="UP000067689">
    <property type="component" value="Chromosome"/>
</dbReference>
<feature type="active site" description="Proton donor" evidence="1">
    <location>
        <position position="154"/>
    </location>
</feature>
<keyword evidence="3" id="KW-0136">Cellulose degradation</keyword>
<dbReference type="KEGG" id="aer:AERYTH_04795"/>
<reference evidence="4 5" key="1">
    <citation type="journal article" date="1991" name="Int. J. Syst. Bacteriol.">
        <title>Description of the erythromycin-producing bacterium Arthrobacter sp. strain NRRL B-3381 as Aeromicrobium erythreum gen. nov., sp. nov.</title>
        <authorList>
            <person name="Miller E.S."/>
            <person name="Woese C.R."/>
            <person name="Brenner S."/>
        </authorList>
    </citation>
    <scope>NUCLEOTIDE SEQUENCE [LARGE SCALE GENOMIC DNA]</scope>
    <source>
        <strain evidence="4 5">AR18</strain>
    </source>
</reference>